<feature type="binding site" evidence="7">
    <location>
        <position position="180"/>
    </location>
    <ligand>
        <name>L-aspartate</name>
        <dbReference type="ChEBI" id="CHEBI:29991"/>
    </ligand>
</feature>
<dbReference type="InterPro" id="IPR012340">
    <property type="entry name" value="NA-bd_OB-fold"/>
</dbReference>
<comment type="function">
    <text evidence="7">Catalyzes the attachment of L-aspartate to tRNA(Asp) in a two-step reaction: L-aspartate is first activated by ATP to form Asp-AMP and then transferred to the acceptor end of tRNA(Asp).</text>
</comment>
<dbReference type="InterPro" id="IPR047089">
    <property type="entry name" value="Asp-tRNA-ligase_1_N"/>
</dbReference>
<dbReference type="Pfam" id="PF00152">
    <property type="entry name" value="tRNA-synt_2"/>
    <property type="match status" value="1"/>
</dbReference>
<dbReference type="Gene3D" id="3.30.930.10">
    <property type="entry name" value="Bira Bifunctional Protein, Domain 2"/>
    <property type="match status" value="1"/>
</dbReference>
<sequence length="594" mass="68275">MGEKLGSLRRTHMCGDLRSSNINDEVVLMGWVQKRRNLGGLIFVDLRDTTGISQIVFDTDISEDAFNKADKIRNEYVIAIKGNVVERHSKNKDLPTGDIEVFVKEVKILDESQTPPIYIKDDDDVSDAMRLKYRYLDLRKPFMQNNLKIRHKTAKLVRDFFDENSFVEVETPILTKPTPEGARDYLVPSRVNPNKFFALPQSPQLMKQMLMVSGMDRYYQIVKCFRDEDLRANRQPEFTQVDVEMSFVDIEDIIRLNEKLIYKIFKELKGIEIDLPIKRMPYREAMDKYGSDKPDLRFGFEISNISEIVKDSQFKVFSDTVDTGGEVRAINVNGYESEFSRKGISKLEKYIKTYGAKGLAWIKINEEGINSPISKFLSEEEINNIIENFNAKLGDIIFIVADKQKVVLDSLGHLRIEVAKQLDLIDDEKFEFVWITEFPLFEYNEEEDRYVAKHHPFTHPVDEDIDILETSPEKVRAKAYDIVINGDEIGGGSIRINNSELQERMFNALGFTKEEAWSKFGFLLEAFKYGVPPHGGIAYGFDRLIMLLTGMKNIRDVIAFPKTQNATSLLTEAPSGVNKDQLEELNISLISKND</sequence>
<dbReference type="GO" id="GO:0006422">
    <property type="term" value="P:aspartyl-tRNA aminoacylation"/>
    <property type="evidence" value="ECO:0007669"/>
    <property type="project" value="UniProtKB-UniRule"/>
</dbReference>
<dbReference type="EC" id="6.1.1.12" evidence="7"/>
<keyword evidence="4 7" id="KW-0067">ATP-binding</keyword>
<dbReference type="RefSeq" id="WP_203367617.1">
    <property type="nucleotide sequence ID" value="NZ_WSFT01000053.1"/>
</dbReference>
<evidence type="ECO:0000256" key="2">
    <source>
        <dbReference type="ARBA" id="ARBA00022598"/>
    </source>
</evidence>
<dbReference type="PRINTS" id="PR01042">
    <property type="entry name" value="TRNASYNTHASP"/>
</dbReference>
<dbReference type="Gene3D" id="3.30.1360.30">
    <property type="entry name" value="GAD-like domain"/>
    <property type="match status" value="1"/>
</dbReference>
<dbReference type="Proteomes" id="UP000724672">
    <property type="component" value="Unassembled WGS sequence"/>
</dbReference>
<evidence type="ECO:0000313" key="9">
    <source>
        <dbReference type="EMBL" id="MBS4539696.1"/>
    </source>
</evidence>
<dbReference type="AlphaFoldDB" id="A0A942UZ62"/>
<dbReference type="GO" id="GO:0005524">
    <property type="term" value="F:ATP binding"/>
    <property type="evidence" value="ECO:0007669"/>
    <property type="project" value="UniProtKB-UniRule"/>
</dbReference>
<keyword evidence="3 7" id="KW-0547">Nucleotide-binding</keyword>
<dbReference type="EMBL" id="WSFT01000053">
    <property type="protein sequence ID" value="MBS4539696.1"/>
    <property type="molecule type" value="Genomic_DNA"/>
</dbReference>
<dbReference type="Pfam" id="PF01336">
    <property type="entry name" value="tRNA_anti-codon"/>
    <property type="match status" value="1"/>
</dbReference>
<dbReference type="CDD" id="cd00777">
    <property type="entry name" value="AspRS_core"/>
    <property type="match status" value="1"/>
</dbReference>
<dbReference type="InterPro" id="IPR047090">
    <property type="entry name" value="AspRS_core"/>
</dbReference>
<dbReference type="InterPro" id="IPR004115">
    <property type="entry name" value="GAD-like_sf"/>
</dbReference>
<comment type="subcellular location">
    <subcellularLocation>
        <location evidence="7">Cytoplasm</location>
    </subcellularLocation>
</comment>
<accession>A0A942UZ62</accession>
<dbReference type="InterPro" id="IPR004524">
    <property type="entry name" value="Asp-tRNA-ligase_1"/>
</dbReference>
<name>A0A942UZ62_9FIRM</name>
<dbReference type="HAMAP" id="MF_00044">
    <property type="entry name" value="Asp_tRNA_synth_type1"/>
    <property type="match status" value="1"/>
</dbReference>
<dbReference type="InterPro" id="IPR045864">
    <property type="entry name" value="aa-tRNA-synth_II/BPL/LPL"/>
</dbReference>
<evidence type="ECO:0000256" key="5">
    <source>
        <dbReference type="ARBA" id="ARBA00022917"/>
    </source>
</evidence>
<reference evidence="9" key="1">
    <citation type="submission" date="2019-12" db="EMBL/GenBank/DDBJ databases">
        <title>Clostridiaceae gen. nov. sp. nov., isolated from sediment in Xinjiang, China.</title>
        <authorList>
            <person name="Zhang R."/>
        </authorList>
    </citation>
    <scope>NUCLEOTIDE SEQUENCE</scope>
    <source>
        <strain evidence="9">D2Q-11</strain>
    </source>
</reference>
<dbReference type="PANTHER" id="PTHR22594">
    <property type="entry name" value="ASPARTYL/LYSYL-TRNA SYNTHETASE"/>
    <property type="match status" value="1"/>
</dbReference>
<dbReference type="SUPFAM" id="SSF55261">
    <property type="entry name" value="GAD domain-like"/>
    <property type="match status" value="1"/>
</dbReference>
<dbReference type="Pfam" id="PF02938">
    <property type="entry name" value="GAD"/>
    <property type="match status" value="1"/>
</dbReference>
<feature type="domain" description="Aminoacyl-transfer RNA synthetases class-II family profile" evidence="8">
    <location>
        <begin position="147"/>
        <end position="561"/>
    </location>
</feature>
<comment type="similarity">
    <text evidence="1 7">Belongs to the class-II aminoacyl-tRNA synthetase family. Type 1 subfamily.</text>
</comment>
<comment type="subunit">
    <text evidence="7">Homodimer.</text>
</comment>
<dbReference type="GO" id="GO:0004815">
    <property type="term" value="F:aspartate-tRNA ligase activity"/>
    <property type="evidence" value="ECO:0007669"/>
    <property type="project" value="UniProtKB-UniRule"/>
</dbReference>
<dbReference type="InterPro" id="IPR029351">
    <property type="entry name" value="GAD_dom"/>
</dbReference>
<evidence type="ECO:0000256" key="1">
    <source>
        <dbReference type="ARBA" id="ARBA00006303"/>
    </source>
</evidence>
<proteinExistence type="inferred from homology"/>
<dbReference type="GO" id="GO:0005737">
    <property type="term" value="C:cytoplasm"/>
    <property type="evidence" value="ECO:0007669"/>
    <property type="project" value="UniProtKB-SubCell"/>
</dbReference>
<feature type="region of interest" description="Aspartate" evidence="7">
    <location>
        <begin position="204"/>
        <end position="207"/>
    </location>
</feature>
<protein>
    <recommendedName>
        <fullName evidence="7">Aspartate--tRNA ligase</fullName>
        <ecNumber evidence="7">6.1.1.12</ecNumber>
    </recommendedName>
    <alternativeName>
        <fullName evidence="7">Aspartyl-tRNA synthetase</fullName>
        <shortName evidence="7">AspRS</shortName>
    </alternativeName>
</protein>
<keyword evidence="7" id="KW-0963">Cytoplasm</keyword>
<dbReference type="InterPro" id="IPR002312">
    <property type="entry name" value="Asp/Asn-tRNA-synth_IIb"/>
</dbReference>
<dbReference type="NCBIfam" id="TIGR00459">
    <property type="entry name" value="aspS_bact"/>
    <property type="match status" value="1"/>
</dbReference>
<dbReference type="PROSITE" id="PS50862">
    <property type="entry name" value="AA_TRNA_LIGASE_II"/>
    <property type="match status" value="1"/>
</dbReference>
<gene>
    <name evidence="7 9" type="primary">aspS</name>
    <name evidence="9" type="ORF">GOQ27_14575</name>
</gene>
<comment type="caution">
    <text evidence="9">The sequence shown here is derived from an EMBL/GenBank/DDBJ whole genome shotgun (WGS) entry which is preliminary data.</text>
</comment>
<keyword evidence="10" id="KW-1185">Reference proteome</keyword>
<feature type="binding site" evidence="7">
    <location>
        <position position="488"/>
    </location>
    <ligand>
        <name>ATP</name>
        <dbReference type="ChEBI" id="CHEBI:30616"/>
    </ligand>
</feature>
<feature type="binding site" evidence="7">
    <location>
        <position position="226"/>
    </location>
    <ligand>
        <name>L-aspartate</name>
        <dbReference type="ChEBI" id="CHEBI:29991"/>
    </ligand>
</feature>
<feature type="binding site" evidence="7">
    <location>
        <position position="495"/>
    </location>
    <ligand>
        <name>L-aspartate</name>
        <dbReference type="ChEBI" id="CHEBI:29991"/>
    </ligand>
</feature>
<evidence type="ECO:0000313" key="10">
    <source>
        <dbReference type="Proteomes" id="UP000724672"/>
    </source>
</evidence>
<dbReference type="InterPro" id="IPR004364">
    <property type="entry name" value="Aa-tRNA-synt_II"/>
</dbReference>
<evidence type="ECO:0000259" key="8">
    <source>
        <dbReference type="PROSITE" id="PS50862"/>
    </source>
</evidence>
<keyword evidence="2 7" id="KW-0436">Ligase</keyword>
<evidence type="ECO:0000256" key="6">
    <source>
        <dbReference type="ARBA" id="ARBA00023146"/>
    </source>
</evidence>
<organism evidence="9 10">
    <name type="scientific">Anaeromonas frigoriresistens</name>
    <dbReference type="NCBI Taxonomy" id="2683708"/>
    <lineage>
        <taxon>Bacteria</taxon>
        <taxon>Bacillati</taxon>
        <taxon>Bacillota</taxon>
        <taxon>Tissierellia</taxon>
        <taxon>Tissierellales</taxon>
        <taxon>Thermohalobacteraceae</taxon>
        <taxon>Anaeromonas</taxon>
    </lineage>
</organism>
<dbReference type="NCBIfam" id="NF001750">
    <property type="entry name" value="PRK00476.1"/>
    <property type="match status" value="1"/>
</dbReference>
<dbReference type="SUPFAM" id="SSF55681">
    <property type="entry name" value="Class II aaRS and biotin synthetases"/>
    <property type="match status" value="1"/>
</dbReference>
<dbReference type="GO" id="GO:0003676">
    <property type="term" value="F:nucleic acid binding"/>
    <property type="evidence" value="ECO:0007669"/>
    <property type="project" value="InterPro"/>
</dbReference>
<keyword evidence="5 7" id="KW-0648">Protein biosynthesis</keyword>
<dbReference type="Gene3D" id="2.40.50.140">
    <property type="entry name" value="Nucleic acid-binding proteins"/>
    <property type="match status" value="1"/>
</dbReference>
<feature type="binding site" evidence="7">
    <location>
        <begin position="226"/>
        <end position="228"/>
    </location>
    <ligand>
        <name>ATP</name>
        <dbReference type="ChEBI" id="CHEBI:30616"/>
    </ligand>
</feature>
<comment type="caution">
    <text evidence="7">Lacks conserved residue(s) required for the propagation of feature annotation.</text>
</comment>
<keyword evidence="6 7" id="KW-0030">Aminoacyl-tRNA synthetase</keyword>
<dbReference type="GO" id="GO:0140096">
    <property type="term" value="F:catalytic activity, acting on a protein"/>
    <property type="evidence" value="ECO:0007669"/>
    <property type="project" value="UniProtKB-ARBA"/>
</dbReference>
<dbReference type="PANTHER" id="PTHR22594:SF5">
    <property type="entry name" value="ASPARTATE--TRNA LIGASE, MITOCHONDRIAL"/>
    <property type="match status" value="1"/>
</dbReference>
<feature type="binding site" evidence="7">
    <location>
        <begin position="540"/>
        <end position="543"/>
    </location>
    <ligand>
        <name>ATP</name>
        <dbReference type="ChEBI" id="CHEBI:30616"/>
    </ligand>
</feature>
<dbReference type="InterPro" id="IPR006195">
    <property type="entry name" value="aa-tRNA-synth_II"/>
</dbReference>
<dbReference type="SUPFAM" id="SSF50249">
    <property type="entry name" value="Nucleic acid-binding proteins"/>
    <property type="match status" value="1"/>
</dbReference>
<dbReference type="GO" id="GO:0016740">
    <property type="term" value="F:transferase activity"/>
    <property type="evidence" value="ECO:0007669"/>
    <property type="project" value="UniProtKB-ARBA"/>
</dbReference>
<dbReference type="InterPro" id="IPR004365">
    <property type="entry name" value="NA-bd_OB_tRNA"/>
</dbReference>
<dbReference type="CDD" id="cd04317">
    <property type="entry name" value="EcAspRS_like_N"/>
    <property type="match status" value="1"/>
</dbReference>
<evidence type="ECO:0000256" key="7">
    <source>
        <dbReference type="HAMAP-Rule" id="MF_00044"/>
    </source>
</evidence>
<comment type="catalytic activity">
    <reaction evidence="7">
        <text>tRNA(Asp) + L-aspartate + ATP = L-aspartyl-tRNA(Asp) + AMP + diphosphate</text>
        <dbReference type="Rhea" id="RHEA:19649"/>
        <dbReference type="Rhea" id="RHEA-COMP:9660"/>
        <dbReference type="Rhea" id="RHEA-COMP:9678"/>
        <dbReference type="ChEBI" id="CHEBI:29991"/>
        <dbReference type="ChEBI" id="CHEBI:30616"/>
        <dbReference type="ChEBI" id="CHEBI:33019"/>
        <dbReference type="ChEBI" id="CHEBI:78442"/>
        <dbReference type="ChEBI" id="CHEBI:78516"/>
        <dbReference type="ChEBI" id="CHEBI:456215"/>
        <dbReference type="EC" id="6.1.1.12"/>
    </reaction>
</comment>
<feature type="binding site" evidence="7">
    <location>
        <position position="235"/>
    </location>
    <ligand>
        <name>ATP</name>
        <dbReference type="ChEBI" id="CHEBI:30616"/>
    </ligand>
</feature>
<evidence type="ECO:0000256" key="4">
    <source>
        <dbReference type="ARBA" id="ARBA00022840"/>
    </source>
</evidence>
<evidence type="ECO:0000256" key="3">
    <source>
        <dbReference type="ARBA" id="ARBA00022741"/>
    </source>
</evidence>
<feature type="binding site" evidence="7">
    <location>
        <position position="454"/>
    </location>
    <ligand>
        <name>L-aspartate</name>
        <dbReference type="ChEBI" id="CHEBI:29991"/>
    </ligand>
</feature>